<dbReference type="EMBL" id="JAIWQS010000007">
    <property type="protein sequence ID" value="KAJ8760960.1"/>
    <property type="molecule type" value="Genomic_DNA"/>
</dbReference>
<keyword evidence="4" id="KW-1185">Reference proteome</keyword>
<comment type="caution">
    <text evidence="3">The sequence shown here is derived from an EMBL/GenBank/DDBJ whole genome shotgun (WGS) entry which is preliminary data.</text>
</comment>
<feature type="chain" id="PRO_5043787605" evidence="2">
    <location>
        <begin position="27"/>
        <end position="161"/>
    </location>
</feature>
<evidence type="ECO:0000256" key="1">
    <source>
        <dbReference type="SAM" id="MobiDB-lite"/>
    </source>
</evidence>
<feature type="region of interest" description="Disordered" evidence="1">
    <location>
        <begin position="35"/>
        <end position="71"/>
    </location>
</feature>
<dbReference type="InterPro" id="IPR038975">
    <property type="entry name" value="THNL"/>
</dbReference>
<accession>A0AAV8T2G4</accession>
<protein>
    <submittedName>
        <fullName evidence="3">Uncharacterized protein</fullName>
    </submittedName>
</protein>
<evidence type="ECO:0000313" key="4">
    <source>
        <dbReference type="Proteomes" id="UP001159364"/>
    </source>
</evidence>
<keyword evidence="2" id="KW-0732">Signal</keyword>
<dbReference type="PANTHER" id="PTHR36312:SF1">
    <property type="entry name" value="OS01G0594500 PROTEIN"/>
    <property type="match status" value="1"/>
</dbReference>
<feature type="compositionally biased region" description="Pro residues" evidence="1">
    <location>
        <begin position="41"/>
        <end position="71"/>
    </location>
</feature>
<name>A0AAV8T2G4_9ROSI</name>
<evidence type="ECO:0000313" key="3">
    <source>
        <dbReference type="EMBL" id="KAJ8760960.1"/>
    </source>
</evidence>
<dbReference type="AlphaFoldDB" id="A0AAV8T2G4"/>
<evidence type="ECO:0000256" key="2">
    <source>
        <dbReference type="SAM" id="SignalP"/>
    </source>
</evidence>
<reference evidence="3 4" key="1">
    <citation type="submission" date="2021-09" db="EMBL/GenBank/DDBJ databases">
        <title>Genomic insights and catalytic innovation underlie evolution of tropane alkaloids biosynthesis.</title>
        <authorList>
            <person name="Wang Y.-J."/>
            <person name="Tian T."/>
            <person name="Huang J.-P."/>
            <person name="Huang S.-X."/>
        </authorList>
    </citation>
    <scope>NUCLEOTIDE SEQUENCE [LARGE SCALE GENOMIC DNA]</scope>
    <source>
        <strain evidence="3">KIB-2018</strain>
        <tissue evidence="3">Leaf</tissue>
    </source>
</reference>
<proteinExistence type="predicted"/>
<sequence>MEGTGFERATMVLLVVSTMLLLFASAQTSFPPIAPQTPNSPIIPPPAQEVPQLPIPIPTTPEEPRLPPQFPLSPPEIPIILPPPAPDCDTKCAEKCMLKKFNFLKFICMTLCKATCRYSPFDSRYRCIAGCAHSLPHALTTDEIQVESYMNYCSKRCESAD</sequence>
<organism evidence="3 4">
    <name type="scientific">Erythroxylum novogranatense</name>
    <dbReference type="NCBI Taxonomy" id="1862640"/>
    <lineage>
        <taxon>Eukaryota</taxon>
        <taxon>Viridiplantae</taxon>
        <taxon>Streptophyta</taxon>
        <taxon>Embryophyta</taxon>
        <taxon>Tracheophyta</taxon>
        <taxon>Spermatophyta</taxon>
        <taxon>Magnoliopsida</taxon>
        <taxon>eudicotyledons</taxon>
        <taxon>Gunneridae</taxon>
        <taxon>Pentapetalae</taxon>
        <taxon>rosids</taxon>
        <taxon>fabids</taxon>
        <taxon>Malpighiales</taxon>
        <taxon>Erythroxylaceae</taxon>
        <taxon>Erythroxylum</taxon>
    </lineage>
</organism>
<feature type="signal peptide" evidence="2">
    <location>
        <begin position="1"/>
        <end position="26"/>
    </location>
</feature>
<dbReference type="Proteomes" id="UP001159364">
    <property type="component" value="Linkage Group LG07"/>
</dbReference>
<dbReference type="PANTHER" id="PTHR36312">
    <property type="entry name" value="THIONIN-LIKE PROTEIN 1"/>
    <property type="match status" value="1"/>
</dbReference>
<gene>
    <name evidence="3" type="ORF">K2173_021998</name>
</gene>